<gene>
    <name evidence="1" type="ORF">MRATA1EN22A_LOCUS22283</name>
</gene>
<name>A0ACB1MKX9_RANTA</name>
<sequence>MREGCDCGGTWSGDLCRRAWQRGSPPLGPSCWANRFSGGRLHRDGSLAERGGRNLALGVRRRRLLLRRAESSVLPATRQQLLRALPENRFCNRGSDSEARGLFLCSLVSSGLLTQLEKLKGLPAWGPRAAKRLGEGCSLCPFHLWVIPAPTVQECERAGLPPAVEAEVLVGPKTPTGYLEEMFTKCKID</sequence>
<evidence type="ECO:0000313" key="2">
    <source>
        <dbReference type="Proteomes" id="UP001162501"/>
    </source>
</evidence>
<protein>
    <submittedName>
        <fullName evidence="1">Uncharacterized protein</fullName>
    </submittedName>
</protein>
<organism evidence="1 2">
    <name type="scientific">Rangifer tarandus platyrhynchus</name>
    <name type="common">Svalbard reindeer</name>
    <dbReference type="NCBI Taxonomy" id="3082113"/>
    <lineage>
        <taxon>Eukaryota</taxon>
        <taxon>Metazoa</taxon>
        <taxon>Chordata</taxon>
        <taxon>Craniata</taxon>
        <taxon>Vertebrata</taxon>
        <taxon>Euteleostomi</taxon>
        <taxon>Mammalia</taxon>
        <taxon>Eutheria</taxon>
        <taxon>Laurasiatheria</taxon>
        <taxon>Artiodactyla</taxon>
        <taxon>Ruminantia</taxon>
        <taxon>Pecora</taxon>
        <taxon>Cervidae</taxon>
        <taxon>Odocoileinae</taxon>
        <taxon>Rangifer</taxon>
    </lineage>
</organism>
<dbReference type="Proteomes" id="UP001162501">
    <property type="component" value="Chromosome 34"/>
</dbReference>
<evidence type="ECO:0000313" key="1">
    <source>
        <dbReference type="EMBL" id="CAN0500839.1"/>
    </source>
</evidence>
<reference evidence="1" key="1">
    <citation type="submission" date="2025-03" db="EMBL/GenBank/DDBJ databases">
        <authorList>
            <consortium name="ELIXIR-Norway"/>
            <consortium name="Elixir Norway"/>
        </authorList>
    </citation>
    <scope>NUCLEOTIDE SEQUENCE</scope>
</reference>
<proteinExistence type="predicted"/>
<accession>A0ACB1MKX9</accession>
<dbReference type="EMBL" id="OZ243562">
    <property type="protein sequence ID" value="CAN0500839.1"/>
    <property type="molecule type" value="Genomic_DNA"/>
</dbReference>